<name>A0A6A3J636_9STRA</name>
<evidence type="ECO:0000313" key="1">
    <source>
        <dbReference type="EMBL" id="KAE8987694.1"/>
    </source>
</evidence>
<dbReference type="AlphaFoldDB" id="A0A6A3J636"/>
<reference evidence="1 2" key="1">
    <citation type="submission" date="2018-09" db="EMBL/GenBank/DDBJ databases">
        <title>Genomic investigation of the strawberry pathogen Phytophthora fragariae indicates pathogenicity is determined by transcriptional variation in three key races.</title>
        <authorList>
            <person name="Adams T.M."/>
            <person name="Armitage A.D."/>
            <person name="Sobczyk M.K."/>
            <person name="Bates H.J."/>
            <person name="Dunwell J.M."/>
            <person name="Nellist C.F."/>
            <person name="Harrison R.J."/>
        </authorList>
    </citation>
    <scope>NUCLEOTIDE SEQUENCE [LARGE SCALE GENOMIC DNA]</scope>
    <source>
        <strain evidence="1 2">SCRP249</strain>
    </source>
</reference>
<comment type="caution">
    <text evidence="1">The sequence shown here is derived from an EMBL/GenBank/DDBJ whole genome shotgun (WGS) entry which is preliminary data.</text>
</comment>
<dbReference type="EMBL" id="QXFV01002450">
    <property type="protein sequence ID" value="KAE8987694.1"/>
    <property type="molecule type" value="Genomic_DNA"/>
</dbReference>
<gene>
    <name evidence="1" type="ORF">PR001_g22252</name>
</gene>
<accession>A0A6A3J636</accession>
<dbReference type="Proteomes" id="UP000429607">
    <property type="component" value="Unassembled WGS sequence"/>
</dbReference>
<protein>
    <submittedName>
        <fullName evidence="1">Uncharacterized protein</fullName>
    </submittedName>
</protein>
<evidence type="ECO:0000313" key="2">
    <source>
        <dbReference type="Proteomes" id="UP000429607"/>
    </source>
</evidence>
<organism evidence="1 2">
    <name type="scientific">Phytophthora rubi</name>
    <dbReference type="NCBI Taxonomy" id="129364"/>
    <lineage>
        <taxon>Eukaryota</taxon>
        <taxon>Sar</taxon>
        <taxon>Stramenopiles</taxon>
        <taxon>Oomycota</taxon>
        <taxon>Peronosporomycetes</taxon>
        <taxon>Peronosporales</taxon>
        <taxon>Peronosporaceae</taxon>
        <taxon>Phytophthora</taxon>
    </lineage>
</organism>
<sequence>MRGVALCCLNCGAQIQGVECSGSLVCQYLYEGPVETHNYRMPKLLVVTPFLLPLPPVPRLARSLRHYNSPPASLL</sequence>
<proteinExistence type="predicted"/>